<evidence type="ECO:0000256" key="1">
    <source>
        <dbReference type="ARBA" id="ARBA00010641"/>
    </source>
</evidence>
<evidence type="ECO:0000259" key="8">
    <source>
        <dbReference type="Pfam" id="PF08281"/>
    </source>
</evidence>
<evidence type="ECO:0000313" key="9">
    <source>
        <dbReference type="EMBL" id="SIR13775.1"/>
    </source>
</evidence>
<dbReference type="InterPro" id="IPR013324">
    <property type="entry name" value="RNA_pol_sigma_r3/r4-like"/>
</dbReference>
<dbReference type="SUPFAM" id="SSF88946">
    <property type="entry name" value="Sigma2 domain of RNA polymerase sigma factors"/>
    <property type="match status" value="1"/>
</dbReference>
<dbReference type="GO" id="GO:0003677">
    <property type="term" value="F:DNA binding"/>
    <property type="evidence" value="ECO:0007669"/>
    <property type="project" value="InterPro"/>
</dbReference>
<dbReference type="PANTHER" id="PTHR30173">
    <property type="entry name" value="SIGMA 19 FACTOR"/>
    <property type="match status" value="1"/>
</dbReference>
<dbReference type="SUPFAM" id="SSF54427">
    <property type="entry name" value="NTF2-like"/>
    <property type="match status" value="1"/>
</dbReference>
<evidence type="ECO:0000256" key="3">
    <source>
        <dbReference type="ARBA" id="ARBA00023015"/>
    </source>
</evidence>
<evidence type="ECO:0000256" key="5">
    <source>
        <dbReference type="ARBA" id="ARBA00023163"/>
    </source>
</evidence>
<keyword evidence="4" id="KW-0731">Sigma factor</keyword>
<gene>
    <name evidence="9" type="ORF">SAMN05421833_106132</name>
</gene>
<proteinExistence type="inferred from homology"/>
<dbReference type="InterPro" id="IPR013249">
    <property type="entry name" value="RNA_pol_sigma70_r4_t2"/>
</dbReference>
<dbReference type="OrthoDB" id="3211555at2"/>
<evidence type="ECO:0000259" key="7">
    <source>
        <dbReference type="Pfam" id="PF04542"/>
    </source>
</evidence>
<feature type="domain" description="RNA polymerase sigma-70 region 2" evidence="7">
    <location>
        <begin position="43"/>
        <end position="110"/>
    </location>
</feature>
<dbReference type="NCBIfam" id="TIGR02937">
    <property type="entry name" value="sigma70-ECF"/>
    <property type="match status" value="1"/>
</dbReference>
<comment type="similarity">
    <text evidence="1">Belongs to the sigma-70 factor family. ECF subfamily.</text>
</comment>
<keyword evidence="10" id="KW-1185">Reference proteome</keyword>
<dbReference type="Gene3D" id="1.10.10.10">
    <property type="entry name" value="Winged helix-like DNA-binding domain superfamily/Winged helix DNA-binding domain"/>
    <property type="match status" value="1"/>
</dbReference>
<keyword evidence="5" id="KW-0804">Transcription</keyword>
<dbReference type="Proteomes" id="UP000186096">
    <property type="component" value="Unassembled WGS sequence"/>
</dbReference>
<sequence>MSHTEVVSRPHCVNDHDDGTSVLDTEFQATSEVTSEATFEATFEAMRPRLLGVAYGLLGSLDEAEDVVQDAWLRLRSATAAGGGEEIRDVTGWLVVTVSRLALDVLRSARHRREEYVGPWLPEPVLTRPVPTGPVPTGPVLSGPVLTGSVLTGPDPAERVTLDESLSMAMLVVLESLSPAERTAFVLHDVFGLTFAEVGEAVGRSPAACRQLAARARAHVASRAPRFDVDPAEHRRVVHAFARACLGGDMDALVALLDPDVVLRSDGGGRVRAGRRPVSGAAKVARLLSGIQRFGRYELVPAVVNGWPGLLRYRDGRLVAVIGLTVADGRVTAVDMVLNPEKLARVTRADETRR</sequence>
<dbReference type="Gene3D" id="3.10.450.50">
    <property type="match status" value="1"/>
</dbReference>
<name>A0A1N6YGK0_9ACTN</name>
<accession>A0A1N6YGK0</accession>
<dbReference type="EMBL" id="FTNI01000006">
    <property type="protein sequence ID" value="SIR13775.1"/>
    <property type="molecule type" value="Genomic_DNA"/>
</dbReference>
<evidence type="ECO:0000256" key="4">
    <source>
        <dbReference type="ARBA" id="ARBA00023082"/>
    </source>
</evidence>
<dbReference type="Gene3D" id="1.10.1740.10">
    <property type="match status" value="1"/>
</dbReference>
<evidence type="ECO:0000313" key="10">
    <source>
        <dbReference type="Proteomes" id="UP000186096"/>
    </source>
</evidence>
<dbReference type="GO" id="GO:0006352">
    <property type="term" value="P:DNA-templated transcription initiation"/>
    <property type="evidence" value="ECO:0007669"/>
    <property type="project" value="InterPro"/>
</dbReference>
<feature type="compositionally biased region" description="Basic and acidic residues" evidence="6">
    <location>
        <begin position="1"/>
        <end position="19"/>
    </location>
</feature>
<dbReference type="STRING" id="58117.SAMN05421833_106132"/>
<dbReference type="NCBIfam" id="NF007214">
    <property type="entry name" value="PRK09636.1"/>
    <property type="match status" value="1"/>
</dbReference>
<evidence type="ECO:0000256" key="2">
    <source>
        <dbReference type="ARBA" id="ARBA00011344"/>
    </source>
</evidence>
<dbReference type="GO" id="GO:0016987">
    <property type="term" value="F:sigma factor activity"/>
    <property type="evidence" value="ECO:0007669"/>
    <property type="project" value="UniProtKB-KW"/>
</dbReference>
<dbReference type="SUPFAM" id="SSF88659">
    <property type="entry name" value="Sigma3 and sigma4 domains of RNA polymerase sigma factors"/>
    <property type="match status" value="1"/>
</dbReference>
<dbReference type="InterPro" id="IPR013325">
    <property type="entry name" value="RNA_pol_sigma_r2"/>
</dbReference>
<evidence type="ECO:0000256" key="6">
    <source>
        <dbReference type="SAM" id="MobiDB-lite"/>
    </source>
</evidence>
<feature type="domain" description="RNA polymerase sigma factor 70 region 4 type 2" evidence="8">
    <location>
        <begin position="169"/>
        <end position="219"/>
    </location>
</feature>
<reference evidence="10" key="1">
    <citation type="submission" date="2017-01" db="EMBL/GenBank/DDBJ databases">
        <authorList>
            <person name="Varghese N."/>
            <person name="Submissions S."/>
        </authorList>
    </citation>
    <scope>NUCLEOTIDE SEQUENCE [LARGE SCALE GENOMIC DNA]</scope>
    <source>
        <strain evidence="10">ATCC 12950</strain>
    </source>
</reference>
<dbReference type="InterPro" id="IPR007627">
    <property type="entry name" value="RNA_pol_sigma70_r2"/>
</dbReference>
<protein>
    <submittedName>
        <fullName evidence="9">RNA polymerase sigma-70 factor, ECF subfamily</fullName>
    </submittedName>
</protein>
<dbReference type="PANTHER" id="PTHR30173:SF43">
    <property type="entry name" value="ECF RNA POLYMERASE SIGMA FACTOR SIGI-RELATED"/>
    <property type="match status" value="1"/>
</dbReference>
<dbReference type="InterPro" id="IPR014284">
    <property type="entry name" value="RNA_pol_sigma-70_dom"/>
</dbReference>
<feature type="region of interest" description="Disordered" evidence="6">
    <location>
        <begin position="1"/>
        <end position="20"/>
    </location>
</feature>
<dbReference type="InterPro" id="IPR032710">
    <property type="entry name" value="NTF2-like_dom_sf"/>
</dbReference>
<dbReference type="InterPro" id="IPR036388">
    <property type="entry name" value="WH-like_DNA-bd_sf"/>
</dbReference>
<dbReference type="Pfam" id="PF04542">
    <property type="entry name" value="Sigma70_r2"/>
    <property type="match status" value="1"/>
</dbReference>
<comment type="subunit">
    <text evidence="2">Interacts transiently with the RNA polymerase catalytic core formed by RpoA, RpoB, RpoC and RpoZ (2 alpha, 1 beta, 1 beta' and 1 omega subunit) to form the RNA polymerase holoenzyme that can initiate transcription.</text>
</comment>
<dbReference type="InterPro" id="IPR052704">
    <property type="entry name" value="ECF_Sigma-70_Domain"/>
</dbReference>
<organism evidence="9 10">
    <name type="scientific">Microbispora rosea</name>
    <dbReference type="NCBI Taxonomy" id="58117"/>
    <lineage>
        <taxon>Bacteria</taxon>
        <taxon>Bacillati</taxon>
        <taxon>Actinomycetota</taxon>
        <taxon>Actinomycetes</taxon>
        <taxon>Streptosporangiales</taxon>
        <taxon>Streptosporangiaceae</taxon>
        <taxon>Microbispora</taxon>
    </lineage>
</organism>
<dbReference type="AlphaFoldDB" id="A0A1N6YGK0"/>
<dbReference type="Pfam" id="PF08281">
    <property type="entry name" value="Sigma70_r4_2"/>
    <property type="match status" value="1"/>
</dbReference>
<keyword evidence="3" id="KW-0805">Transcription regulation</keyword>